<dbReference type="InterPro" id="IPR000680">
    <property type="entry name" value="Borrelia_lipo"/>
</dbReference>
<comment type="subcellular location">
    <subcellularLocation>
        <location evidence="2 8">Cell outer membrane</location>
        <topology evidence="2 8">Lipid-anchor</topology>
    </subcellularLocation>
</comment>
<sequence length="73" mass="7648">MAADYDALKKAYNSLKEIVKVATGVGVKALKIGATTLSIDSVSNKDGAKILYTSTAEAASTDVFKVAIILKQQ</sequence>
<dbReference type="EMBL" id="CP004335">
    <property type="protein sequence ID" value="AHH07766.1"/>
    <property type="molecule type" value="Genomic_DNA"/>
</dbReference>
<evidence type="ECO:0000256" key="4">
    <source>
        <dbReference type="ARBA" id="ARBA00023136"/>
    </source>
</evidence>
<dbReference type="Pfam" id="PF00921">
    <property type="entry name" value="Lipoprotein_2"/>
    <property type="match status" value="1"/>
</dbReference>
<evidence type="ECO:0000256" key="6">
    <source>
        <dbReference type="ARBA" id="ARBA00023237"/>
    </source>
</evidence>
<dbReference type="GO" id="GO:0009279">
    <property type="term" value="C:cell outer membrane"/>
    <property type="evidence" value="ECO:0007669"/>
    <property type="project" value="UniProtKB-SubCell"/>
</dbReference>
<evidence type="ECO:0000256" key="8">
    <source>
        <dbReference type="RuleBase" id="RU363105"/>
    </source>
</evidence>
<evidence type="ECO:0000256" key="5">
    <source>
        <dbReference type="ARBA" id="ARBA00023139"/>
    </source>
</evidence>
<evidence type="ECO:0000313" key="9">
    <source>
        <dbReference type="EMBL" id="AHH07766.1"/>
    </source>
</evidence>
<proteinExistence type="predicted"/>
<keyword evidence="7 8" id="KW-0449">Lipoprotein</keyword>
<evidence type="ECO:0000256" key="1">
    <source>
        <dbReference type="ARBA" id="ARBA00003932"/>
    </source>
</evidence>
<reference evidence="9" key="1">
    <citation type="submission" date="2013-02" db="EMBL/GenBank/DDBJ databases">
        <title>Comparative genomics of Borrelia species.</title>
        <authorList>
            <person name="Schwan T.G."/>
            <person name="Raffel S.J."/>
            <person name="Porcella S.F."/>
        </authorList>
    </citation>
    <scope>NUCLEOTIDE SEQUENCE</scope>
    <source>
        <strain evidence="9">DOU</strain>
        <plasmid evidence="9">unnamed</plasmid>
    </source>
</reference>
<geneLocation type="plasmid" evidence="9">
    <name>unnamed</name>
</geneLocation>
<dbReference type="HOGENOM" id="CLU_2697260_0_0_12"/>
<keyword evidence="4 8" id="KW-0472">Membrane</keyword>
<organism evidence="9">
    <name type="scientific">Borrelia crocidurae DOU</name>
    <dbReference type="NCBI Taxonomy" id="1293575"/>
    <lineage>
        <taxon>Bacteria</taxon>
        <taxon>Pseudomonadati</taxon>
        <taxon>Spirochaetota</taxon>
        <taxon>Spirochaetia</taxon>
        <taxon>Spirochaetales</taxon>
        <taxon>Borreliaceae</taxon>
        <taxon>Borrelia</taxon>
    </lineage>
</organism>
<gene>
    <name evidence="9" type="ORF">BCD_1700</name>
</gene>
<comment type="function">
    <text evidence="1 8">The Vlp and Vsp proteins are antigenically distinct proteins, only one vlp or vsp gene is transcriptionally active at any one time. Switching between these genes is a mechanism of host immune response evasion.</text>
</comment>
<keyword evidence="3" id="KW-0732">Signal</keyword>
<accession>W5SRS7</accession>
<keyword evidence="6 8" id="KW-0998">Cell outer membrane</keyword>
<evidence type="ECO:0000256" key="3">
    <source>
        <dbReference type="ARBA" id="ARBA00022729"/>
    </source>
</evidence>
<dbReference type="SUPFAM" id="SSF74748">
    <property type="entry name" value="Variable surface antigen VlsE"/>
    <property type="match status" value="1"/>
</dbReference>
<protein>
    <recommendedName>
        <fullName evidence="8">Variable large protein</fullName>
    </recommendedName>
</protein>
<name>W5SRS7_9SPIR</name>
<dbReference type="AlphaFoldDB" id="W5SRS7"/>
<keyword evidence="5 8" id="KW-0564">Palmitate</keyword>
<keyword evidence="9" id="KW-0614">Plasmid</keyword>
<evidence type="ECO:0000256" key="2">
    <source>
        <dbReference type="ARBA" id="ARBA00004459"/>
    </source>
</evidence>
<evidence type="ECO:0000256" key="7">
    <source>
        <dbReference type="ARBA" id="ARBA00023288"/>
    </source>
</evidence>